<dbReference type="InterPro" id="IPR052701">
    <property type="entry name" value="GAG_Ulvan_Degrading_Sulfatases"/>
</dbReference>
<feature type="signal peptide" evidence="3">
    <location>
        <begin position="1"/>
        <end position="23"/>
    </location>
</feature>
<keyword evidence="2" id="KW-0378">Hydrolase</keyword>
<feature type="domain" description="Sulfatase N-terminal" evidence="4">
    <location>
        <begin position="35"/>
        <end position="405"/>
    </location>
</feature>
<proteinExistence type="inferred from homology"/>
<name>A0A9Q5GTZ7_9BACT</name>
<keyword evidence="6" id="KW-1185">Reference proteome</keyword>
<sequence>MMVNMKTMLGIALAMGIAGHLQAQQRTAASGAQRPNIVLIYADDLGYGDVSCNGATKVRTPNIDRLAGQGIRFTNGHASSATCTPSRYSLLTGQYAWRKKGTGIAPGNASLIIDTAMNTLPRMLQRAGYATGAVGKWHLGIGDEKGPDWNGELRPGPLEIGFSYCWIMPATADRVPCVYVENSRVANLDPNDPIRVSYTAPVGNEPTGKKNPELLVMKSSNGHNNAIVNGIGRIGFMQGGAAALWKDDRIAATLTGKATDFIINHKNTPFFLYFATHDIHVPRVPGKEFEGKSGLGVRGDAILQLDWTVGQIMHTLDSLHIADNTVFIFTSDNGPVVDDGYQDQAVELLNGHTPSGKFRGGKYSNFDAGTRVPFVVRWPGNMKRGVSNALVSQVDFLGTFAALTGQTLQHEDAPDSFDMLPAFTGKDKKGRASVIEHAGALAIIHGNWKYIEPGNGARYDHSVNIELGNDPAPQLYDIAGDPAEKKNVAAQHPEVVKALAAELQALKDAGRSR</sequence>
<dbReference type="Pfam" id="PF00884">
    <property type="entry name" value="Sulfatase"/>
    <property type="match status" value="1"/>
</dbReference>
<dbReference type="PROSITE" id="PS00523">
    <property type="entry name" value="SULFATASE_1"/>
    <property type="match status" value="1"/>
</dbReference>
<gene>
    <name evidence="5" type="ORF">ECE50_017795</name>
</gene>
<dbReference type="InterPro" id="IPR017850">
    <property type="entry name" value="Alkaline_phosphatase_core_sf"/>
</dbReference>
<reference evidence="5" key="1">
    <citation type="submission" date="2020-05" db="EMBL/GenBank/DDBJ databases">
        <title>Chitinophaga laudate sp. nov., isolated from a tropical peat swamp.</title>
        <authorList>
            <person name="Goh C.B.S."/>
            <person name="Lee M.S."/>
            <person name="Parimannan S."/>
            <person name="Pasbakhsh P."/>
            <person name="Yule C.M."/>
            <person name="Rajandas H."/>
            <person name="Loke S."/>
            <person name="Croft L."/>
            <person name="Tan J.B.L."/>
        </authorList>
    </citation>
    <scope>NUCLEOTIDE SEQUENCE</scope>
    <source>
        <strain evidence="5">Mgbs1</strain>
    </source>
</reference>
<dbReference type="PANTHER" id="PTHR43751:SF6">
    <property type="entry name" value="N-ACETYLGALACTOSAMINE-6-O-SULFATASE"/>
    <property type="match status" value="1"/>
</dbReference>
<evidence type="ECO:0000313" key="5">
    <source>
        <dbReference type="EMBL" id="NSL88699.1"/>
    </source>
</evidence>
<evidence type="ECO:0000256" key="1">
    <source>
        <dbReference type="ARBA" id="ARBA00008779"/>
    </source>
</evidence>
<comment type="similarity">
    <text evidence="1">Belongs to the sulfatase family.</text>
</comment>
<protein>
    <submittedName>
        <fullName evidence="5">Arylsulfatase</fullName>
    </submittedName>
</protein>
<dbReference type="PANTHER" id="PTHR43751">
    <property type="entry name" value="SULFATASE"/>
    <property type="match status" value="1"/>
</dbReference>
<keyword evidence="3" id="KW-0732">Signal</keyword>
<dbReference type="AlphaFoldDB" id="A0A9Q5GTZ7"/>
<dbReference type="CDD" id="cd16143">
    <property type="entry name" value="ARS_like"/>
    <property type="match status" value="1"/>
</dbReference>
<comment type="caution">
    <text evidence="5">The sequence shown here is derived from an EMBL/GenBank/DDBJ whole genome shotgun (WGS) entry which is preliminary data.</text>
</comment>
<dbReference type="InterPro" id="IPR000917">
    <property type="entry name" value="Sulfatase_N"/>
</dbReference>
<dbReference type="PROSITE" id="PS00149">
    <property type="entry name" value="SULFATASE_2"/>
    <property type="match status" value="1"/>
</dbReference>
<dbReference type="Proteomes" id="UP000281028">
    <property type="component" value="Unassembled WGS sequence"/>
</dbReference>
<evidence type="ECO:0000256" key="2">
    <source>
        <dbReference type="ARBA" id="ARBA00022801"/>
    </source>
</evidence>
<dbReference type="InterPro" id="IPR024607">
    <property type="entry name" value="Sulfatase_CS"/>
</dbReference>
<evidence type="ECO:0000313" key="6">
    <source>
        <dbReference type="Proteomes" id="UP000281028"/>
    </source>
</evidence>
<dbReference type="Gene3D" id="3.40.720.10">
    <property type="entry name" value="Alkaline Phosphatase, subunit A"/>
    <property type="match status" value="1"/>
</dbReference>
<dbReference type="EMBL" id="RIAR02000001">
    <property type="protein sequence ID" value="NSL88699.1"/>
    <property type="molecule type" value="Genomic_DNA"/>
</dbReference>
<evidence type="ECO:0000256" key="3">
    <source>
        <dbReference type="SAM" id="SignalP"/>
    </source>
</evidence>
<organism evidence="5 6">
    <name type="scientific">Chitinophaga solisilvae</name>
    <dbReference type="NCBI Taxonomy" id="1233460"/>
    <lineage>
        <taxon>Bacteria</taxon>
        <taxon>Pseudomonadati</taxon>
        <taxon>Bacteroidota</taxon>
        <taxon>Chitinophagia</taxon>
        <taxon>Chitinophagales</taxon>
        <taxon>Chitinophagaceae</taxon>
        <taxon>Chitinophaga</taxon>
    </lineage>
</organism>
<dbReference type="GO" id="GO:0016787">
    <property type="term" value="F:hydrolase activity"/>
    <property type="evidence" value="ECO:0007669"/>
    <property type="project" value="UniProtKB-KW"/>
</dbReference>
<evidence type="ECO:0000259" key="4">
    <source>
        <dbReference type="Pfam" id="PF00884"/>
    </source>
</evidence>
<dbReference type="SUPFAM" id="SSF53649">
    <property type="entry name" value="Alkaline phosphatase-like"/>
    <property type="match status" value="1"/>
</dbReference>
<feature type="chain" id="PRO_5040420106" evidence="3">
    <location>
        <begin position="24"/>
        <end position="513"/>
    </location>
</feature>
<accession>A0A9Q5GTZ7</accession>
<dbReference type="Gene3D" id="3.30.1120.10">
    <property type="match status" value="1"/>
</dbReference>